<dbReference type="InterPro" id="IPR005754">
    <property type="entry name" value="Sortase"/>
</dbReference>
<reference evidence="3" key="1">
    <citation type="submission" date="2012-11" db="EMBL/GenBank/DDBJ databases">
        <title>Dependencies among metagenomic species, viruses, plasmids and units of genetic variation.</title>
        <authorList>
            <person name="Nielsen H.B."/>
            <person name="Almeida M."/>
            <person name="Juncker A.S."/>
            <person name="Rasmussen S."/>
            <person name="Li J."/>
            <person name="Sunagawa S."/>
            <person name="Plichta D."/>
            <person name="Gautier L."/>
            <person name="Le Chatelier E."/>
            <person name="Peletier E."/>
            <person name="Bonde I."/>
            <person name="Nielsen T."/>
            <person name="Manichanh C."/>
            <person name="Arumugam M."/>
            <person name="Batto J."/>
            <person name="Santos M.B.Q.D."/>
            <person name="Blom N."/>
            <person name="Borruel N."/>
            <person name="Burgdorf K.S."/>
            <person name="Boumezbeur F."/>
            <person name="Casellas F."/>
            <person name="Dore J."/>
            <person name="Guarner F."/>
            <person name="Hansen T."/>
            <person name="Hildebrand F."/>
            <person name="Kaas R.S."/>
            <person name="Kennedy S."/>
            <person name="Kristiansen K."/>
            <person name="Kultima J.R."/>
            <person name="Leonard P."/>
            <person name="Levenez F."/>
            <person name="Lund O."/>
            <person name="Moumen B."/>
            <person name="Le Paslier D."/>
            <person name="Pons N."/>
            <person name="Pedersen O."/>
            <person name="Prifti E."/>
            <person name="Qin J."/>
            <person name="Raes J."/>
            <person name="Tap J."/>
            <person name="Tims S."/>
            <person name="Ussery D.W."/>
            <person name="Yamada T."/>
            <person name="MetaHit consortium"/>
            <person name="Renault P."/>
            <person name="Sicheritz-Ponten T."/>
            <person name="Bork P."/>
            <person name="Wang J."/>
            <person name="Brunak S."/>
            <person name="Ehrlich S.D."/>
        </authorList>
    </citation>
    <scope>NUCLEOTIDE SEQUENCE [LARGE SCALE GENOMIC DNA]</scope>
</reference>
<evidence type="ECO:0000313" key="3">
    <source>
        <dbReference type="EMBL" id="CCZ25446.1"/>
    </source>
</evidence>
<dbReference type="CDD" id="cd05826">
    <property type="entry name" value="Sortase_B"/>
    <property type="match status" value="1"/>
</dbReference>
<gene>
    <name evidence="3" type="ORF">BN734_01300</name>
</gene>
<dbReference type="Pfam" id="PF04203">
    <property type="entry name" value="Sortase"/>
    <property type="match status" value="1"/>
</dbReference>
<dbReference type="Proteomes" id="UP000017998">
    <property type="component" value="Unassembled WGS sequence"/>
</dbReference>
<keyword evidence="1" id="KW-0378">Hydrolase</keyword>
<evidence type="ECO:0000256" key="2">
    <source>
        <dbReference type="PIRSR" id="PIRSR605754-1"/>
    </source>
</evidence>
<feature type="active site" description="Proton donor/acceptor" evidence="2">
    <location>
        <position position="132"/>
    </location>
</feature>
<dbReference type="NCBIfam" id="TIGR03064">
    <property type="entry name" value="sortase_srtB"/>
    <property type="match status" value="1"/>
</dbReference>
<dbReference type="RefSeq" id="WP_022003157.1">
    <property type="nucleotide sequence ID" value="NZ_HF995157.1"/>
</dbReference>
<dbReference type="SUPFAM" id="SSF63817">
    <property type="entry name" value="Sortase"/>
    <property type="match status" value="1"/>
</dbReference>
<dbReference type="InterPro" id="IPR009835">
    <property type="entry name" value="SrtB"/>
</dbReference>
<feature type="active site" description="Acyl-thioester intermediate" evidence="2">
    <location>
        <position position="229"/>
    </location>
</feature>
<sequence length="249" mass="28719">MKKTSKIIGSVLIAAAVVCLGVGVYQFTKEQNAGKGYEDLSEEVKKEPEEDSKSKVDIPIDFAALKEKNPDVYAWINIPGTAIDYPILQRENDNTYYLDHTIDHEEKTEGAIFTENYNNTDFEDPNTVIYGHDMRNGSMFKGLLDYRDKTFFEQNKEVLIYMPDAIRHYKIFAAYPYDSRHLLRSFDFTDKEVYQQYLYRIFAIRDMNASIDTATEVGTDDKILTLSTCYANQPDMRFLVQAVLVSIEQ</sequence>
<dbReference type="AlphaFoldDB" id="R5QTA5"/>
<comment type="caution">
    <text evidence="3">The sequence shown here is derived from an EMBL/GenBank/DDBJ whole genome shotgun (WGS) entry which is preliminary data.</text>
</comment>
<proteinExistence type="predicted"/>
<evidence type="ECO:0000313" key="4">
    <source>
        <dbReference type="Proteomes" id="UP000017998"/>
    </source>
</evidence>
<protein>
    <submittedName>
        <fullName evidence="3">SrtB family sortase</fullName>
    </submittedName>
</protein>
<evidence type="ECO:0000256" key="1">
    <source>
        <dbReference type="ARBA" id="ARBA00022801"/>
    </source>
</evidence>
<name>R5QTA5_9FIRM</name>
<dbReference type="Gene3D" id="2.40.260.10">
    <property type="entry name" value="Sortase"/>
    <property type="match status" value="1"/>
</dbReference>
<dbReference type="InterPro" id="IPR023365">
    <property type="entry name" value="Sortase_dom-sf"/>
</dbReference>
<dbReference type="GO" id="GO:0016787">
    <property type="term" value="F:hydrolase activity"/>
    <property type="evidence" value="ECO:0007669"/>
    <property type="project" value="UniProtKB-KW"/>
</dbReference>
<organism evidence="3 4">
    <name type="scientific">[Ruminococcus] torques CAG:61</name>
    <dbReference type="NCBI Taxonomy" id="1263108"/>
    <lineage>
        <taxon>Bacteria</taxon>
        <taxon>Bacillati</taxon>
        <taxon>Bacillota</taxon>
        <taxon>Clostridia</taxon>
        <taxon>Lachnospirales</taxon>
        <taxon>Lachnospiraceae</taxon>
        <taxon>Mediterraneibacter</taxon>
    </lineage>
</organism>
<dbReference type="EMBL" id="CAZS010000016">
    <property type="protein sequence ID" value="CCZ25446.1"/>
    <property type="molecule type" value="Genomic_DNA"/>
</dbReference>
<accession>R5QTA5</accession>